<dbReference type="PANTHER" id="PTHR33164:SF57">
    <property type="entry name" value="MARR-FAMILY TRANSCRIPTIONAL REGULATOR"/>
    <property type="match status" value="1"/>
</dbReference>
<dbReference type="PANTHER" id="PTHR33164">
    <property type="entry name" value="TRANSCRIPTIONAL REGULATOR, MARR FAMILY"/>
    <property type="match status" value="1"/>
</dbReference>
<keyword evidence="3" id="KW-1185">Reference proteome</keyword>
<protein>
    <submittedName>
        <fullName evidence="2">DNA-binding MarR family transcriptional regulator</fullName>
    </submittedName>
</protein>
<organism evidence="2 3">
    <name type="scientific">Paeniglutamicibacter kerguelensis</name>
    <dbReference type="NCBI Taxonomy" id="254788"/>
    <lineage>
        <taxon>Bacteria</taxon>
        <taxon>Bacillati</taxon>
        <taxon>Actinomycetota</taxon>
        <taxon>Actinomycetes</taxon>
        <taxon>Micrococcales</taxon>
        <taxon>Micrococcaceae</taxon>
        <taxon>Paeniglutamicibacter</taxon>
    </lineage>
</organism>
<gene>
    <name evidence="2" type="ORF">JOF47_000193</name>
</gene>
<dbReference type="GO" id="GO:0003677">
    <property type="term" value="F:DNA binding"/>
    <property type="evidence" value="ECO:0007669"/>
    <property type="project" value="UniProtKB-KW"/>
</dbReference>
<evidence type="ECO:0000259" key="1">
    <source>
        <dbReference type="PROSITE" id="PS50995"/>
    </source>
</evidence>
<reference evidence="2 3" key="1">
    <citation type="submission" date="2021-03" db="EMBL/GenBank/DDBJ databases">
        <title>Sequencing the genomes of 1000 actinobacteria strains.</title>
        <authorList>
            <person name="Klenk H.-P."/>
        </authorList>
    </citation>
    <scope>NUCLEOTIDE SEQUENCE [LARGE SCALE GENOMIC DNA]</scope>
    <source>
        <strain evidence="2 3">DSM 15797</strain>
    </source>
</reference>
<dbReference type="EMBL" id="JAGIOF010000001">
    <property type="protein sequence ID" value="MBP2384682.1"/>
    <property type="molecule type" value="Genomic_DNA"/>
</dbReference>
<sequence length="165" mass="18075">MPQDDSQTLELVESVSSLNRTLRQLAHLGEGDQKVGFAAMGVLLYVYRNQPTRATDVAQWIGIGPAALSRQVADLESMGLLERTPCRNDARAQLISLTQEGKDEVDRAYKRRTDLLSDLLKDWDATEIAEAAATVNRIQQALRAGIDQMQGRNLPAAEAAQEGNA</sequence>
<evidence type="ECO:0000313" key="3">
    <source>
        <dbReference type="Proteomes" id="UP001296993"/>
    </source>
</evidence>
<dbReference type="PROSITE" id="PS50995">
    <property type="entry name" value="HTH_MARR_2"/>
    <property type="match status" value="1"/>
</dbReference>
<dbReference type="InterPro" id="IPR039422">
    <property type="entry name" value="MarR/SlyA-like"/>
</dbReference>
<accession>A0ABS4X883</accession>
<comment type="caution">
    <text evidence="2">The sequence shown here is derived from an EMBL/GenBank/DDBJ whole genome shotgun (WGS) entry which is preliminary data.</text>
</comment>
<evidence type="ECO:0000313" key="2">
    <source>
        <dbReference type="EMBL" id="MBP2384682.1"/>
    </source>
</evidence>
<dbReference type="Proteomes" id="UP001296993">
    <property type="component" value="Unassembled WGS sequence"/>
</dbReference>
<dbReference type="PRINTS" id="PR00598">
    <property type="entry name" value="HTHMARR"/>
</dbReference>
<dbReference type="SMART" id="SM00347">
    <property type="entry name" value="HTH_MARR"/>
    <property type="match status" value="1"/>
</dbReference>
<dbReference type="SUPFAM" id="SSF46785">
    <property type="entry name" value="Winged helix' DNA-binding domain"/>
    <property type="match status" value="1"/>
</dbReference>
<dbReference type="InterPro" id="IPR036390">
    <property type="entry name" value="WH_DNA-bd_sf"/>
</dbReference>
<dbReference type="InterPro" id="IPR000835">
    <property type="entry name" value="HTH_MarR-typ"/>
</dbReference>
<proteinExistence type="predicted"/>
<dbReference type="Pfam" id="PF12802">
    <property type="entry name" value="MarR_2"/>
    <property type="match status" value="1"/>
</dbReference>
<dbReference type="Gene3D" id="1.10.10.10">
    <property type="entry name" value="Winged helix-like DNA-binding domain superfamily/Winged helix DNA-binding domain"/>
    <property type="match status" value="1"/>
</dbReference>
<feature type="domain" description="HTH marR-type" evidence="1">
    <location>
        <begin position="8"/>
        <end position="140"/>
    </location>
</feature>
<keyword evidence="2" id="KW-0238">DNA-binding</keyword>
<dbReference type="RefSeq" id="WP_209995349.1">
    <property type="nucleotide sequence ID" value="NZ_BAAAJY010000006.1"/>
</dbReference>
<name>A0ABS4X883_9MICC</name>
<dbReference type="InterPro" id="IPR036388">
    <property type="entry name" value="WH-like_DNA-bd_sf"/>
</dbReference>